<dbReference type="InterPro" id="IPR027417">
    <property type="entry name" value="P-loop_NTPase"/>
</dbReference>
<evidence type="ECO:0000313" key="6">
    <source>
        <dbReference type="EMBL" id="SVA41500.1"/>
    </source>
</evidence>
<evidence type="ECO:0000256" key="3">
    <source>
        <dbReference type="ARBA" id="ARBA00022741"/>
    </source>
</evidence>
<evidence type="ECO:0000259" key="5">
    <source>
        <dbReference type="PROSITE" id="PS50893"/>
    </source>
</evidence>
<dbReference type="PROSITE" id="PS50893">
    <property type="entry name" value="ABC_TRANSPORTER_2"/>
    <property type="match status" value="1"/>
</dbReference>
<dbReference type="PROSITE" id="PS00211">
    <property type="entry name" value="ABC_TRANSPORTER_1"/>
    <property type="match status" value="1"/>
</dbReference>
<accession>A0A381VMH4</accession>
<dbReference type="SMART" id="SM00382">
    <property type="entry name" value="AAA"/>
    <property type="match status" value="1"/>
</dbReference>
<dbReference type="SUPFAM" id="SSF52540">
    <property type="entry name" value="P-loop containing nucleoside triphosphate hydrolases"/>
    <property type="match status" value="1"/>
</dbReference>
<feature type="domain" description="ABC transporter" evidence="5">
    <location>
        <begin position="12"/>
        <end position="250"/>
    </location>
</feature>
<organism evidence="6">
    <name type="scientific">marine metagenome</name>
    <dbReference type="NCBI Taxonomy" id="408172"/>
    <lineage>
        <taxon>unclassified sequences</taxon>
        <taxon>metagenomes</taxon>
        <taxon>ecological metagenomes</taxon>
    </lineage>
</organism>
<dbReference type="PANTHER" id="PTHR42734:SF5">
    <property type="entry name" value="IRON TRANSPORT SYSTEM ATP-BINDING PROTEIN HI_0361-RELATED"/>
    <property type="match status" value="1"/>
</dbReference>
<name>A0A381VMH4_9ZZZZ</name>
<dbReference type="InterPro" id="IPR017871">
    <property type="entry name" value="ABC_transporter-like_CS"/>
</dbReference>
<dbReference type="GO" id="GO:0005524">
    <property type="term" value="F:ATP binding"/>
    <property type="evidence" value="ECO:0007669"/>
    <property type="project" value="UniProtKB-KW"/>
</dbReference>
<dbReference type="Gene3D" id="3.40.50.300">
    <property type="entry name" value="P-loop containing nucleotide triphosphate hydrolases"/>
    <property type="match status" value="1"/>
</dbReference>
<dbReference type="GO" id="GO:0016887">
    <property type="term" value="F:ATP hydrolysis activity"/>
    <property type="evidence" value="ECO:0007669"/>
    <property type="project" value="InterPro"/>
</dbReference>
<keyword evidence="4" id="KW-0067">ATP-binding</keyword>
<dbReference type="CDD" id="cd03235">
    <property type="entry name" value="ABC_Metallic_Cations"/>
    <property type="match status" value="1"/>
</dbReference>
<keyword evidence="2" id="KW-0813">Transport</keyword>
<evidence type="ECO:0000256" key="2">
    <source>
        <dbReference type="ARBA" id="ARBA00022448"/>
    </source>
</evidence>
<gene>
    <name evidence="6" type="ORF">METZ01_LOCUS94354</name>
</gene>
<dbReference type="InterPro" id="IPR050153">
    <property type="entry name" value="Metal_Ion_Import_ABC"/>
</dbReference>
<dbReference type="AlphaFoldDB" id="A0A381VMH4"/>
<reference evidence="6" key="1">
    <citation type="submission" date="2018-05" db="EMBL/GenBank/DDBJ databases">
        <authorList>
            <person name="Lanie J.A."/>
            <person name="Ng W.-L."/>
            <person name="Kazmierczak K.M."/>
            <person name="Andrzejewski T.M."/>
            <person name="Davidsen T.M."/>
            <person name="Wayne K.J."/>
            <person name="Tettelin H."/>
            <person name="Glass J.I."/>
            <person name="Rusch D."/>
            <person name="Podicherti R."/>
            <person name="Tsui H.-C.T."/>
            <person name="Winkler M.E."/>
        </authorList>
    </citation>
    <scope>NUCLEOTIDE SEQUENCE</scope>
</reference>
<dbReference type="InterPro" id="IPR003593">
    <property type="entry name" value="AAA+_ATPase"/>
</dbReference>
<keyword evidence="3" id="KW-0547">Nucleotide-binding</keyword>
<dbReference type="Pfam" id="PF00005">
    <property type="entry name" value="ABC_tran"/>
    <property type="match status" value="1"/>
</dbReference>
<evidence type="ECO:0000256" key="1">
    <source>
        <dbReference type="ARBA" id="ARBA00005417"/>
    </source>
</evidence>
<dbReference type="PANTHER" id="PTHR42734">
    <property type="entry name" value="METAL TRANSPORT SYSTEM ATP-BINDING PROTEIN TM_0124-RELATED"/>
    <property type="match status" value="1"/>
</dbReference>
<comment type="similarity">
    <text evidence="1">Belongs to the ABC transporter superfamily.</text>
</comment>
<proteinExistence type="inferred from homology"/>
<dbReference type="InterPro" id="IPR003439">
    <property type="entry name" value="ABC_transporter-like_ATP-bd"/>
</dbReference>
<protein>
    <recommendedName>
        <fullName evidence="5">ABC transporter domain-containing protein</fullName>
    </recommendedName>
</protein>
<evidence type="ECO:0000256" key="4">
    <source>
        <dbReference type="ARBA" id="ARBA00022840"/>
    </source>
</evidence>
<dbReference type="EMBL" id="UINC01009248">
    <property type="protein sequence ID" value="SVA41500.1"/>
    <property type="molecule type" value="Genomic_DNA"/>
</dbReference>
<sequence length="278" mass="30356">MGCMGDEALNRIKSPPVIKAVNACVEFDNELALDDVTFSIEQGVLIGVVGPNGGGKTTLFNAIAGLQRLANGAIFIKGNVPERARGDVGYVPQRERVNWRFPLSALDVVTLGRAGRISLFGRSTPEDEKVVEESLRKVDMWDLKNSLVDQLSGGQRQRVFVARSLAQGSDILLLDEAFSGVDVASQEGLVDVLKELRDEGNTILMATHDLNTLADRFDEVLCLNRHVCAYGNPSIAFTPLVLEELYGPHGTMLADHWVGHHGHEGHDPDHVREDNLAQ</sequence>